<dbReference type="Gene3D" id="1.10.1740.10">
    <property type="match status" value="1"/>
</dbReference>
<dbReference type="Proteomes" id="UP000251545">
    <property type="component" value="Unassembled WGS sequence"/>
</dbReference>
<reference evidence="1 2" key="1">
    <citation type="submission" date="2018-02" db="EMBL/GenBank/DDBJ databases">
        <title>Genomic Encyclopedia of Archaeal and Bacterial Type Strains, Phase II (KMG-II): from individual species to whole genera.</title>
        <authorList>
            <person name="Goeker M."/>
        </authorList>
    </citation>
    <scope>NUCLEOTIDE SEQUENCE [LARGE SCALE GENOMIC DNA]</scope>
    <source>
        <strain evidence="1 2">DSM 21165</strain>
    </source>
</reference>
<evidence type="ECO:0000313" key="2">
    <source>
        <dbReference type="Proteomes" id="UP000251545"/>
    </source>
</evidence>
<gene>
    <name evidence="1" type="ORF">CLV33_101378</name>
</gene>
<proteinExistence type="predicted"/>
<dbReference type="EMBL" id="PVEO01000001">
    <property type="protein sequence ID" value="PQV51455.1"/>
    <property type="molecule type" value="Genomic_DNA"/>
</dbReference>
<evidence type="ECO:0000313" key="1">
    <source>
        <dbReference type="EMBL" id="PQV51455.1"/>
    </source>
</evidence>
<organism evidence="1 2">
    <name type="scientific">Jejuia pallidilutea</name>
    <dbReference type="NCBI Taxonomy" id="504487"/>
    <lineage>
        <taxon>Bacteria</taxon>
        <taxon>Pseudomonadati</taxon>
        <taxon>Bacteroidota</taxon>
        <taxon>Flavobacteriia</taxon>
        <taxon>Flavobacteriales</taxon>
        <taxon>Flavobacteriaceae</taxon>
        <taxon>Jejuia</taxon>
    </lineage>
</organism>
<accession>A0A362X3I8</accession>
<comment type="caution">
    <text evidence="1">The sequence shown here is derived from an EMBL/GenBank/DDBJ whole genome shotgun (WGS) entry which is preliminary data.</text>
</comment>
<sequence length="197" mass="23193">MDKSSKEIAEVFSSFTNDQLSHLVLRMRAFAKKRLGDYNDNHEGQQKLDFVFNVFQKALTDIRKWDKDNCDFENFLFGVLKSEISAYYEKVKRRKPTEEVDGSDESYILDLPVYSEEVGHNDLSFDEIDNKKLKENYVTLLKDSGASDLEMLIFECWSENIYKPSEISDFLEIDTAEVYNAVKRLERRKRKLNSQIR</sequence>
<dbReference type="AlphaFoldDB" id="A0A362X3I8"/>
<protein>
    <submittedName>
        <fullName evidence="1">Uncharacterized protein</fullName>
    </submittedName>
</protein>
<name>A0A362X3I8_9FLAO</name>